<dbReference type="GO" id="GO:0016791">
    <property type="term" value="F:phosphatase activity"/>
    <property type="evidence" value="ECO:0007669"/>
    <property type="project" value="TreeGrafter"/>
</dbReference>
<keyword evidence="1" id="KW-0378">Hydrolase</keyword>
<dbReference type="Gene3D" id="3.40.50.1000">
    <property type="entry name" value="HAD superfamily/HAD-like"/>
    <property type="match status" value="1"/>
</dbReference>
<comment type="caution">
    <text evidence="1">The sequence shown here is derived from an EMBL/GenBank/DDBJ whole genome shotgun (WGS) entry which is preliminary data.</text>
</comment>
<dbReference type="InterPro" id="IPR006379">
    <property type="entry name" value="HAD-SF_hydro_IIB"/>
</dbReference>
<reference evidence="1" key="2">
    <citation type="submission" date="2020-09" db="EMBL/GenBank/DDBJ databases">
        <authorList>
            <person name="Sun Q."/>
            <person name="Sedlacek I."/>
        </authorList>
    </citation>
    <scope>NUCLEOTIDE SEQUENCE</scope>
    <source>
        <strain evidence="1">CCM 8433</strain>
    </source>
</reference>
<dbReference type="SUPFAM" id="SSF56784">
    <property type="entry name" value="HAD-like"/>
    <property type="match status" value="1"/>
</dbReference>
<reference evidence="1" key="1">
    <citation type="journal article" date="2014" name="Int. J. Syst. Evol. Microbiol.">
        <title>Complete genome sequence of Corynebacterium casei LMG S-19264T (=DSM 44701T), isolated from a smear-ripened cheese.</title>
        <authorList>
            <consortium name="US DOE Joint Genome Institute (JGI-PGF)"/>
            <person name="Walter F."/>
            <person name="Albersmeier A."/>
            <person name="Kalinowski J."/>
            <person name="Ruckert C."/>
        </authorList>
    </citation>
    <scope>NUCLEOTIDE SEQUENCE</scope>
    <source>
        <strain evidence="1">CCM 8433</strain>
    </source>
</reference>
<sequence length="259" mass="29483">MKFVFDLDGTICFKGQPIVPEILQALHELTELGHEVIFASARPIRDMLPVIACPFHGYPMIGGNGSMIFLNGEIVHSTTFSLHEMQLIKQWIEEHRTTYLIDSDWDYAYTGSKTHPIRKNVDPANLAQCCPLEALDTITKVLFLTADRMEKLAEKLEELDVYVHRHGQENVLDVSPKGVHKWSALQRMGVEEQAYIAFGNDANDQTMFENSLYSVRIGSYESLELFASETIELAGDYEQTIVERIQELGRQYHGYSLPE</sequence>
<dbReference type="GO" id="GO:0005829">
    <property type="term" value="C:cytosol"/>
    <property type="evidence" value="ECO:0007669"/>
    <property type="project" value="TreeGrafter"/>
</dbReference>
<keyword evidence="2" id="KW-1185">Reference proteome</keyword>
<gene>
    <name evidence="1" type="ORF">GCM10011482_14230</name>
</gene>
<dbReference type="EMBL" id="BMDT01000005">
    <property type="protein sequence ID" value="GGI65769.1"/>
    <property type="molecule type" value="Genomic_DNA"/>
</dbReference>
<dbReference type="RefSeq" id="WP_188367604.1">
    <property type="nucleotide sequence ID" value="NZ_BMDT01000005.1"/>
</dbReference>
<proteinExistence type="predicted"/>
<dbReference type="AlphaFoldDB" id="A0A917JFK2"/>
<dbReference type="InterPro" id="IPR023214">
    <property type="entry name" value="HAD_sf"/>
</dbReference>
<evidence type="ECO:0000313" key="2">
    <source>
        <dbReference type="Proteomes" id="UP000622610"/>
    </source>
</evidence>
<accession>A0A917JFK2</accession>
<dbReference type="NCBIfam" id="TIGR01484">
    <property type="entry name" value="HAD-SF-IIB"/>
    <property type="match status" value="1"/>
</dbReference>
<dbReference type="PANTHER" id="PTHR10000">
    <property type="entry name" value="PHOSPHOSERINE PHOSPHATASE"/>
    <property type="match status" value="1"/>
</dbReference>
<name>A0A917JFK2_9ENTE</name>
<evidence type="ECO:0000313" key="1">
    <source>
        <dbReference type="EMBL" id="GGI65769.1"/>
    </source>
</evidence>
<dbReference type="Pfam" id="PF08282">
    <property type="entry name" value="Hydrolase_3"/>
    <property type="match status" value="1"/>
</dbReference>
<organism evidence="1 2">
    <name type="scientific">Enterococcus alcedinis</name>
    <dbReference type="NCBI Taxonomy" id="1274384"/>
    <lineage>
        <taxon>Bacteria</taxon>
        <taxon>Bacillati</taxon>
        <taxon>Bacillota</taxon>
        <taxon>Bacilli</taxon>
        <taxon>Lactobacillales</taxon>
        <taxon>Enterococcaceae</taxon>
        <taxon>Enterococcus</taxon>
    </lineage>
</organism>
<dbReference type="PANTHER" id="PTHR10000:SF53">
    <property type="entry name" value="5-AMINO-6-(5-PHOSPHO-D-RIBITYLAMINO)URACIL PHOSPHATASE YBJI-RELATED"/>
    <property type="match status" value="1"/>
</dbReference>
<dbReference type="GO" id="GO:0000287">
    <property type="term" value="F:magnesium ion binding"/>
    <property type="evidence" value="ECO:0007669"/>
    <property type="project" value="TreeGrafter"/>
</dbReference>
<dbReference type="Gene3D" id="3.30.1240.10">
    <property type="match status" value="1"/>
</dbReference>
<protein>
    <submittedName>
        <fullName evidence="1">Hydrolase</fullName>
    </submittedName>
</protein>
<dbReference type="Proteomes" id="UP000622610">
    <property type="component" value="Unassembled WGS sequence"/>
</dbReference>
<dbReference type="InterPro" id="IPR036412">
    <property type="entry name" value="HAD-like_sf"/>
</dbReference>